<keyword evidence="1" id="KW-0732">Signal</keyword>
<keyword evidence="3" id="KW-1185">Reference proteome</keyword>
<feature type="chain" id="PRO_5036874496" evidence="1">
    <location>
        <begin position="34"/>
        <end position="569"/>
    </location>
</feature>
<feature type="signal peptide" evidence="1">
    <location>
        <begin position="1"/>
        <end position="33"/>
    </location>
</feature>
<dbReference type="RefSeq" id="WP_200064991.1">
    <property type="nucleotide sequence ID" value="NZ_JAEHFW010000001.1"/>
</dbReference>
<evidence type="ECO:0000313" key="2">
    <source>
        <dbReference type="EMBL" id="MBK0378727.1"/>
    </source>
</evidence>
<evidence type="ECO:0000256" key="1">
    <source>
        <dbReference type="SAM" id="SignalP"/>
    </source>
</evidence>
<dbReference type="Proteomes" id="UP000613193">
    <property type="component" value="Unassembled WGS sequence"/>
</dbReference>
<comment type="caution">
    <text evidence="2">The sequence shown here is derived from an EMBL/GenBank/DDBJ whole genome shotgun (WGS) entry which is preliminary data.</text>
</comment>
<dbReference type="AlphaFoldDB" id="A0A934UMC0"/>
<protein>
    <submittedName>
        <fullName evidence="2">Uncharacterized protein</fullName>
    </submittedName>
</protein>
<organism evidence="2 3">
    <name type="scientific">Mucilaginibacter segetis</name>
    <dbReference type="NCBI Taxonomy" id="2793071"/>
    <lineage>
        <taxon>Bacteria</taxon>
        <taxon>Pseudomonadati</taxon>
        <taxon>Bacteroidota</taxon>
        <taxon>Sphingobacteriia</taxon>
        <taxon>Sphingobacteriales</taxon>
        <taxon>Sphingobacteriaceae</taxon>
        <taxon>Mucilaginibacter</taxon>
    </lineage>
</organism>
<reference evidence="2" key="1">
    <citation type="submission" date="2020-12" db="EMBL/GenBank/DDBJ databases">
        <title>Bacterial novel species Mucilaginibacter sp. SD-g isolated from soil.</title>
        <authorList>
            <person name="Jung H.-Y."/>
        </authorList>
    </citation>
    <scope>NUCLEOTIDE SEQUENCE</scope>
    <source>
        <strain evidence="2">SD-g</strain>
    </source>
</reference>
<evidence type="ECO:0000313" key="3">
    <source>
        <dbReference type="Proteomes" id="UP000613193"/>
    </source>
</evidence>
<sequence length="569" mass="65412">MKITLNSKLRKITGGFICLFLFSSFYCCTNNNANATAEKETETPKIVNIVNFIRLLEPRDPAITEDVLYQTVVKQVDIMKKYKLGGTFLLQYDALMDPRYQKLLKSLPRDSFEIGGWWEIPQPLVEKAGLKWRGRYPWDWRANIGFSTGYTPKEREKLIDVYMADFKNIFGYYPKSVGSWFIDSYSLNYMYEKYHIVASSNCKDQYGTDGYTLWGGYWNQAYYPSKINSYMPAQNAENQIPVPIFRMLGSDPIRQYDNGLGTTRQGVVTLEPVYKFGGGDSTWVNWFLKSFTEDKALGFNYTQAGQENSFTWDAMAKGFELQMPLIARLRDEHKIKVETMEQSGRWFKSKYKVTPPTSFTVSKDIEGSDLKTAWFNSRFYRVNFIWENGSLRIRDLHLFNENFPSAYHSKVATSNECVFFTLPVVDGYIWSKSNEIAGLRLKAVIDGKEVLLKGGEPVYTHTSPGSLHISWPLITIKGSVEMDLDEKMLKIKMVSSKRYPWYFDLTTSSSAKLPFDEIKANELDCRFEGMNYVVKADKGSFSKPGNGVVFRLNPEDNSIVFNLSDTSTK</sequence>
<proteinExistence type="predicted"/>
<gene>
    <name evidence="2" type="ORF">I5M19_05385</name>
</gene>
<dbReference type="Gene3D" id="3.20.20.510">
    <property type="entry name" value="Uncharacterised protein PF12979, DUF3863"/>
    <property type="match status" value="1"/>
</dbReference>
<name>A0A934UMC0_9SPHI</name>
<accession>A0A934UMC0</accession>
<dbReference type="EMBL" id="JAEHFW010000001">
    <property type="protein sequence ID" value="MBK0378727.1"/>
    <property type="molecule type" value="Genomic_DNA"/>
</dbReference>